<evidence type="ECO:0000313" key="2">
    <source>
        <dbReference type="EMBL" id="PJE78168.1"/>
    </source>
</evidence>
<dbReference type="EMBL" id="NSIT01000244">
    <property type="protein sequence ID" value="PJE78168.1"/>
    <property type="molecule type" value="Genomic_DNA"/>
</dbReference>
<gene>
    <name evidence="2" type="ORF">CI610_02899</name>
</gene>
<dbReference type="InterPro" id="IPR011010">
    <property type="entry name" value="DNA_brk_join_enz"/>
</dbReference>
<proteinExistence type="predicted"/>
<protein>
    <submittedName>
        <fullName evidence="2">Uncharacterized protein</fullName>
    </submittedName>
</protein>
<dbReference type="Gene3D" id="1.10.443.10">
    <property type="entry name" value="Intergrase catalytic core"/>
    <property type="match status" value="1"/>
</dbReference>
<dbReference type="GO" id="GO:0015074">
    <property type="term" value="P:DNA integration"/>
    <property type="evidence" value="ECO:0007669"/>
    <property type="project" value="InterPro"/>
</dbReference>
<organism evidence="2">
    <name type="scientific">invertebrate metagenome</name>
    <dbReference type="NCBI Taxonomy" id="1711999"/>
    <lineage>
        <taxon>unclassified sequences</taxon>
        <taxon>metagenomes</taxon>
        <taxon>organismal metagenomes</taxon>
    </lineage>
</organism>
<keyword evidence="1" id="KW-0233">DNA recombination</keyword>
<sequence>MAKFAIAPEKQAASVIKSLQGREIKSVRTANNFESALTQVARSDFCQSQHLTLRSMTPEQAIQYLEQRGEQVGQKTLDMERQSIQKMMQYVSNKRDPSEKLQVVKSEQQQILNSRAYTTDQVKLIVEAQQPRNALPTEIASAAGLRAHELLTLRPATEKPADSRPALSSKFEGREGQRYTVQGNGGLVREVLIPDRLAERLETLRMEHPQTYTDRGVHYTHYYDINGGNRWSSSFTTAANRSLG</sequence>
<evidence type="ECO:0000256" key="1">
    <source>
        <dbReference type="ARBA" id="ARBA00023172"/>
    </source>
</evidence>
<dbReference type="SUPFAM" id="SSF56349">
    <property type="entry name" value="DNA breaking-rejoining enzymes"/>
    <property type="match status" value="1"/>
</dbReference>
<dbReference type="AlphaFoldDB" id="A0A2H9T4N7"/>
<dbReference type="GO" id="GO:0006310">
    <property type="term" value="P:DNA recombination"/>
    <property type="evidence" value="ECO:0007669"/>
    <property type="project" value="UniProtKB-KW"/>
</dbReference>
<comment type="caution">
    <text evidence="2">The sequence shown here is derived from an EMBL/GenBank/DDBJ whole genome shotgun (WGS) entry which is preliminary data.</text>
</comment>
<reference evidence="2" key="1">
    <citation type="journal article" date="2017" name="Appl. Environ. Microbiol.">
        <title>Molecular characterization of an Endozoicomonas-like organism causing infection in king scallop Pecten maximus L.</title>
        <authorList>
            <person name="Cano I."/>
            <person name="van Aerle R."/>
            <person name="Ross S."/>
            <person name="Verner-Jeffreys D.W."/>
            <person name="Paley R.K."/>
            <person name="Rimmer G."/>
            <person name="Ryder D."/>
            <person name="Hooper P."/>
            <person name="Stone D."/>
            <person name="Feist S.W."/>
        </authorList>
    </citation>
    <scope>NUCLEOTIDE SEQUENCE</scope>
</reference>
<dbReference type="InterPro" id="IPR013762">
    <property type="entry name" value="Integrase-like_cat_sf"/>
</dbReference>
<accession>A0A2H9T4N7</accession>
<name>A0A2H9T4N7_9ZZZZ</name>
<dbReference type="GO" id="GO:0003677">
    <property type="term" value="F:DNA binding"/>
    <property type="evidence" value="ECO:0007669"/>
    <property type="project" value="InterPro"/>
</dbReference>